<evidence type="ECO:0000313" key="27">
    <source>
        <dbReference type="Proteomes" id="UP000008743"/>
    </source>
</evidence>
<keyword evidence="11" id="KW-0288">FMN</keyword>
<dbReference type="Gene3D" id="1.10.1060.10">
    <property type="entry name" value="Alpha-helical ferredoxin"/>
    <property type="match status" value="1"/>
</dbReference>
<keyword evidence="15" id="KW-0560">Oxidoreductase</keyword>
<dbReference type="Pfam" id="PF07992">
    <property type="entry name" value="Pyr_redox_2"/>
    <property type="match status" value="1"/>
</dbReference>
<evidence type="ECO:0000256" key="12">
    <source>
        <dbReference type="ARBA" id="ARBA00022723"/>
    </source>
</evidence>
<evidence type="ECO:0000256" key="11">
    <source>
        <dbReference type="ARBA" id="ARBA00022643"/>
    </source>
</evidence>
<dbReference type="InterPro" id="IPR023753">
    <property type="entry name" value="FAD/NAD-binding_dom"/>
</dbReference>
<evidence type="ECO:0000256" key="1">
    <source>
        <dbReference type="ARBA" id="ARBA00001917"/>
    </source>
</evidence>
<comment type="cofactor">
    <cofactor evidence="1">
        <name>FMN</name>
        <dbReference type="ChEBI" id="CHEBI:58210"/>
    </cofactor>
</comment>
<comment type="subunit">
    <text evidence="8">Homotrimer.</text>
</comment>
<gene>
    <name evidence="26" type="ORF">CAOG_002901</name>
</gene>
<dbReference type="InterPro" id="IPR036188">
    <property type="entry name" value="FAD/NAD-bd_sf"/>
</dbReference>
<evidence type="ECO:0000256" key="7">
    <source>
        <dbReference type="ARBA" id="ARBA00009716"/>
    </source>
</evidence>
<dbReference type="eggNOG" id="KOG0399">
    <property type="taxonomic scope" value="Eukaryota"/>
</dbReference>
<dbReference type="InterPro" id="IPR029055">
    <property type="entry name" value="Ntn_hydrolases_N"/>
</dbReference>
<dbReference type="CDD" id="cd02808">
    <property type="entry name" value="GltS_FMN"/>
    <property type="match status" value="1"/>
</dbReference>
<evidence type="ECO:0000256" key="24">
    <source>
        <dbReference type="SAM" id="MobiDB-lite"/>
    </source>
</evidence>
<feature type="compositionally biased region" description="Low complexity" evidence="24">
    <location>
        <begin position="1759"/>
        <end position="1774"/>
    </location>
</feature>
<evidence type="ECO:0000256" key="20">
    <source>
        <dbReference type="ARBA" id="ARBA00024383"/>
    </source>
</evidence>
<evidence type="ECO:0000256" key="17">
    <source>
        <dbReference type="ARBA" id="ARBA00023014"/>
    </source>
</evidence>
<dbReference type="Proteomes" id="UP000008743">
    <property type="component" value="Unassembled WGS sequence"/>
</dbReference>
<dbReference type="Gene3D" id="3.50.50.60">
    <property type="entry name" value="FAD/NAD(P)-binding domain"/>
    <property type="match status" value="2"/>
</dbReference>
<dbReference type="PhylomeDB" id="A0A0D2X225"/>
<dbReference type="OrthoDB" id="4327079at2759"/>
<dbReference type="Pfam" id="PF14691">
    <property type="entry name" value="Fer4_20"/>
    <property type="match status" value="1"/>
</dbReference>
<feature type="region of interest" description="Disordered" evidence="24">
    <location>
        <begin position="1132"/>
        <end position="1167"/>
    </location>
</feature>
<evidence type="ECO:0000256" key="22">
    <source>
        <dbReference type="ARBA" id="ARBA00057049"/>
    </source>
</evidence>
<evidence type="ECO:0000256" key="6">
    <source>
        <dbReference type="ARBA" id="ARBA00004944"/>
    </source>
</evidence>
<dbReference type="PRINTS" id="PR00419">
    <property type="entry name" value="ADXRDTASE"/>
</dbReference>
<comment type="cofactor">
    <cofactor evidence="2">
        <name>[3Fe-4S] cluster</name>
        <dbReference type="ChEBI" id="CHEBI:21137"/>
    </cofactor>
</comment>
<dbReference type="Gene3D" id="3.60.20.10">
    <property type="entry name" value="Glutamine Phosphoribosylpyrophosphate, subunit 1, domain 1"/>
    <property type="match status" value="1"/>
</dbReference>
<evidence type="ECO:0000259" key="25">
    <source>
        <dbReference type="PROSITE" id="PS51278"/>
    </source>
</evidence>
<keyword evidence="18" id="KW-0314">Glutamate biosynthesis</keyword>
<organism evidence="26 27">
    <name type="scientific">Capsaspora owczarzaki (strain ATCC 30864)</name>
    <dbReference type="NCBI Taxonomy" id="595528"/>
    <lineage>
        <taxon>Eukaryota</taxon>
        <taxon>Filasterea</taxon>
        <taxon>Capsaspora</taxon>
    </lineage>
</organism>
<keyword evidence="13" id="KW-0274">FAD</keyword>
<evidence type="ECO:0000256" key="8">
    <source>
        <dbReference type="ARBA" id="ARBA00011233"/>
    </source>
</evidence>
<evidence type="ECO:0000256" key="9">
    <source>
        <dbReference type="ARBA" id="ARBA00022605"/>
    </source>
</evidence>
<dbReference type="Pfam" id="PF01645">
    <property type="entry name" value="Glu_synthase"/>
    <property type="match status" value="1"/>
</dbReference>
<comment type="catalytic activity">
    <reaction evidence="21">
        <text>2 L-glutamate + NAD(+) = L-glutamine + 2-oxoglutarate + NADH + H(+)</text>
        <dbReference type="Rhea" id="RHEA:13753"/>
        <dbReference type="ChEBI" id="CHEBI:15378"/>
        <dbReference type="ChEBI" id="CHEBI:16810"/>
        <dbReference type="ChEBI" id="CHEBI:29985"/>
        <dbReference type="ChEBI" id="CHEBI:57540"/>
        <dbReference type="ChEBI" id="CHEBI:57945"/>
        <dbReference type="ChEBI" id="CHEBI:58359"/>
        <dbReference type="EC" id="1.4.1.14"/>
    </reaction>
</comment>
<name>A0A0D2X225_CAPO3</name>
<evidence type="ECO:0000256" key="16">
    <source>
        <dbReference type="ARBA" id="ARBA00023004"/>
    </source>
</evidence>
<dbReference type="InterPro" id="IPR006005">
    <property type="entry name" value="Glut_synth_ssu1"/>
</dbReference>
<evidence type="ECO:0000256" key="3">
    <source>
        <dbReference type="ARBA" id="ARBA00001974"/>
    </source>
</evidence>
<dbReference type="PROSITE" id="PS51278">
    <property type="entry name" value="GATASE_TYPE_2"/>
    <property type="match status" value="1"/>
</dbReference>
<feature type="domain" description="Glutamine amidotransferase type-2" evidence="25">
    <location>
        <begin position="71"/>
        <end position="479"/>
    </location>
</feature>
<dbReference type="FunFam" id="3.20.20.70:FF:000031">
    <property type="entry name" value="Glutamate synthase 1 [NADH]"/>
    <property type="match status" value="1"/>
</dbReference>
<evidence type="ECO:0000256" key="5">
    <source>
        <dbReference type="ARBA" id="ARBA00004909"/>
    </source>
</evidence>
<dbReference type="SUPFAM" id="SSF46548">
    <property type="entry name" value="alpha-helical ferredoxin"/>
    <property type="match status" value="1"/>
</dbReference>
<comment type="function">
    <text evidence="22">Forms L-glutamate from L-glutamine and 2-oxoglutarate. Represents an alternative pathway to L-glutamate dehydrogenase for the biosynthesis of L-glutamate. Participates with glutamine synthetase in ammonia assimilation processes. The enzyme is specific for NADH, L-glutamine and 2-oxoglutarate.</text>
</comment>
<feature type="compositionally biased region" description="Low complexity" evidence="24">
    <location>
        <begin position="1150"/>
        <end position="1167"/>
    </location>
</feature>
<evidence type="ECO:0000256" key="14">
    <source>
        <dbReference type="ARBA" id="ARBA00022962"/>
    </source>
</evidence>
<dbReference type="InterPro" id="IPR009051">
    <property type="entry name" value="Helical_ferredxn"/>
</dbReference>
<comment type="pathway">
    <text evidence="6">Amino-acid biosynthesis; L-glutamate biosynthesis via GLT pathway; L-glutamate from 2-oxoglutarate and L-glutamine (NAD(+) route): step 1/1.</text>
</comment>
<dbReference type="InterPro" id="IPR017932">
    <property type="entry name" value="GATase_2_dom"/>
</dbReference>
<feature type="compositionally biased region" description="Polar residues" evidence="24">
    <location>
        <begin position="30"/>
        <end position="50"/>
    </location>
</feature>
<dbReference type="InterPro" id="IPR036485">
    <property type="entry name" value="Glu_synth_asu_C_sf"/>
</dbReference>
<accession>A0A0D2X225</accession>
<dbReference type="GO" id="GO:0051538">
    <property type="term" value="F:3 iron, 4 sulfur cluster binding"/>
    <property type="evidence" value="ECO:0007669"/>
    <property type="project" value="UniProtKB-KW"/>
</dbReference>
<dbReference type="SUPFAM" id="SSF51971">
    <property type="entry name" value="Nucleotide-binding domain"/>
    <property type="match status" value="2"/>
</dbReference>
<dbReference type="InterPro" id="IPR028261">
    <property type="entry name" value="DPD_II"/>
</dbReference>
<dbReference type="InterPro" id="IPR051394">
    <property type="entry name" value="Glutamate_Synthase"/>
</dbReference>
<feature type="region of interest" description="Disordered" evidence="24">
    <location>
        <begin position="1758"/>
        <end position="1783"/>
    </location>
</feature>
<keyword evidence="27" id="KW-1185">Reference proteome</keyword>
<dbReference type="Pfam" id="PF01493">
    <property type="entry name" value="GXGXG"/>
    <property type="match status" value="1"/>
</dbReference>
<dbReference type="FunCoup" id="A0A0D2X225">
    <property type="interactions" value="137"/>
</dbReference>
<protein>
    <recommendedName>
        <fullName evidence="23">Glutamate synthase [NADH]</fullName>
        <ecNumber evidence="20">1.4.1.14</ecNumber>
    </recommendedName>
</protein>
<keyword evidence="14" id="KW-0315">Glutamine amidotransferase</keyword>
<dbReference type="GO" id="GO:0097054">
    <property type="term" value="P:L-glutamate biosynthetic process"/>
    <property type="evidence" value="ECO:0007669"/>
    <property type="project" value="UniProtKB-UniPathway"/>
</dbReference>
<keyword evidence="9" id="KW-0028">Amino-acid biosynthesis</keyword>
<dbReference type="InterPro" id="IPR002489">
    <property type="entry name" value="Glu_synth_asu_C"/>
</dbReference>
<dbReference type="CDD" id="cd00713">
    <property type="entry name" value="GltS"/>
    <property type="match status" value="1"/>
</dbReference>
<dbReference type="FunFam" id="3.20.20.70:FF:000017">
    <property type="entry name" value="Glutamate synthase [NADH], amyloplastic"/>
    <property type="match status" value="1"/>
</dbReference>
<proteinExistence type="inferred from homology"/>
<keyword evidence="19" id="KW-0003">3Fe-4S</keyword>
<dbReference type="InParanoid" id="A0A0D2X225"/>
<comment type="pathway">
    <text evidence="5">Nitrogen metabolism.</text>
</comment>
<dbReference type="SUPFAM" id="SSF56235">
    <property type="entry name" value="N-terminal nucleophile aminohydrolases (Ntn hydrolases)"/>
    <property type="match status" value="1"/>
</dbReference>
<dbReference type="PANTHER" id="PTHR43100:SF1">
    <property type="entry name" value="GLUTAMATE SYNTHASE [NADPH] SMALL CHAIN"/>
    <property type="match status" value="1"/>
</dbReference>
<evidence type="ECO:0000256" key="19">
    <source>
        <dbReference type="ARBA" id="ARBA00023291"/>
    </source>
</evidence>
<dbReference type="PANTHER" id="PTHR43100">
    <property type="entry name" value="GLUTAMATE SYNTHASE [NADPH] SMALL CHAIN"/>
    <property type="match status" value="1"/>
</dbReference>
<dbReference type="InterPro" id="IPR002932">
    <property type="entry name" value="Glu_synthdom"/>
</dbReference>
<dbReference type="InterPro" id="IPR006982">
    <property type="entry name" value="Glu_synth_centr_N"/>
</dbReference>
<dbReference type="InterPro" id="IPR013785">
    <property type="entry name" value="Aldolase_TIM"/>
</dbReference>
<evidence type="ECO:0000256" key="13">
    <source>
        <dbReference type="ARBA" id="ARBA00022827"/>
    </source>
</evidence>
<evidence type="ECO:0000256" key="21">
    <source>
        <dbReference type="ARBA" id="ARBA00048867"/>
    </source>
</evidence>
<evidence type="ECO:0000313" key="26">
    <source>
        <dbReference type="EMBL" id="KJE91819.1"/>
    </source>
</evidence>
<dbReference type="GO" id="GO:0016639">
    <property type="term" value="F:oxidoreductase activity, acting on the CH-NH2 group of donors, NAD or NADP as acceptor"/>
    <property type="evidence" value="ECO:0007669"/>
    <property type="project" value="InterPro"/>
</dbReference>
<evidence type="ECO:0000256" key="2">
    <source>
        <dbReference type="ARBA" id="ARBA00001927"/>
    </source>
</evidence>
<comment type="pathway">
    <text evidence="4">Energy metabolism; nitrogen metabolism.</text>
</comment>
<keyword evidence="16" id="KW-0408">Iron</keyword>
<dbReference type="GO" id="GO:0019676">
    <property type="term" value="P:ammonia assimilation cycle"/>
    <property type="evidence" value="ECO:0007669"/>
    <property type="project" value="UniProtKB-ARBA"/>
</dbReference>
<evidence type="ECO:0000256" key="15">
    <source>
        <dbReference type="ARBA" id="ARBA00023002"/>
    </source>
</evidence>
<dbReference type="EC" id="1.4.1.14" evidence="20"/>
<dbReference type="GO" id="GO:0016040">
    <property type="term" value="F:glutamate synthase (NADH) activity"/>
    <property type="evidence" value="ECO:0007669"/>
    <property type="project" value="UniProtKB-EC"/>
</dbReference>
<reference evidence="27" key="1">
    <citation type="submission" date="2011-02" db="EMBL/GenBank/DDBJ databases">
        <title>The Genome Sequence of Capsaspora owczarzaki ATCC 30864.</title>
        <authorList>
            <person name="Russ C."/>
            <person name="Cuomo C."/>
            <person name="Burger G."/>
            <person name="Gray M.W."/>
            <person name="Holland P.W.H."/>
            <person name="King N."/>
            <person name="Lang F.B.F."/>
            <person name="Roger A.J."/>
            <person name="Ruiz-Trillo I."/>
            <person name="Young S.K."/>
            <person name="Zeng Q."/>
            <person name="Gargeya S."/>
            <person name="Alvarado L."/>
            <person name="Berlin A."/>
            <person name="Chapman S.B."/>
            <person name="Chen Z."/>
            <person name="Freedman E."/>
            <person name="Gellesch M."/>
            <person name="Goldberg J."/>
            <person name="Griggs A."/>
            <person name="Gujja S."/>
            <person name="Heilman E."/>
            <person name="Heiman D."/>
            <person name="Howarth C."/>
            <person name="Mehta T."/>
            <person name="Neiman D."/>
            <person name="Pearson M."/>
            <person name="Roberts A."/>
            <person name="Saif S."/>
            <person name="Shea T."/>
            <person name="Shenoy N."/>
            <person name="Sisk P."/>
            <person name="Stolte C."/>
            <person name="Sykes S."/>
            <person name="White J."/>
            <person name="Yandava C."/>
            <person name="Haas B."/>
            <person name="Nusbaum C."/>
            <person name="Birren B."/>
        </authorList>
    </citation>
    <scope>NUCLEOTIDE SEQUENCE</scope>
    <source>
        <strain evidence="27">ATCC 30864</strain>
    </source>
</reference>
<comment type="similarity">
    <text evidence="7">Belongs to the glutamate synthase family.</text>
</comment>
<dbReference type="GO" id="GO:0046872">
    <property type="term" value="F:metal ion binding"/>
    <property type="evidence" value="ECO:0007669"/>
    <property type="project" value="UniProtKB-KW"/>
</dbReference>
<keyword evidence="12" id="KW-0479">Metal-binding</keyword>
<dbReference type="Pfam" id="PF00310">
    <property type="entry name" value="GATase_2"/>
    <property type="match status" value="1"/>
</dbReference>
<dbReference type="EMBL" id="KE346363">
    <property type="protein sequence ID" value="KJE91819.1"/>
    <property type="molecule type" value="Genomic_DNA"/>
</dbReference>
<dbReference type="Gene3D" id="3.20.20.70">
    <property type="entry name" value="Aldolase class I"/>
    <property type="match status" value="3"/>
</dbReference>
<dbReference type="FunFam" id="3.60.20.10:FF:000001">
    <property type="entry name" value="Glutamate synthase, large subunit"/>
    <property type="match status" value="1"/>
</dbReference>
<dbReference type="FunFam" id="2.160.20.60:FF:000001">
    <property type="entry name" value="Glutamate synthase, large subunit"/>
    <property type="match status" value="1"/>
</dbReference>
<dbReference type="UniPathway" id="UPA00634">
    <property type="reaction ID" value="UER00690"/>
</dbReference>
<dbReference type="SUPFAM" id="SSF51395">
    <property type="entry name" value="FMN-linked oxidoreductases"/>
    <property type="match status" value="2"/>
</dbReference>
<dbReference type="STRING" id="595528.A0A0D2X225"/>
<comment type="cofactor">
    <cofactor evidence="3">
        <name>FAD</name>
        <dbReference type="ChEBI" id="CHEBI:57692"/>
    </cofactor>
</comment>
<keyword evidence="10" id="KW-0285">Flavoprotein</keyword>
<evidence type="ECO:0000256" key="10">
    <source>
        <dbReference type="ARBA" id="ARBA00022630"/>
    </source>
</evidence>
<dbReference type="Gene3D" id="2.160.20.60">
    <property type="entry name" value="Glutamate synthase, alpha subunit, C-terminal domain"/>
    <property type="match status" value="1"/>
</dbReference>
<dbReference type="Pfam" id="PF04898">
    <property type="entry name" value="Glu_syn_central"/>
    <property type="match status" value="1"/>
</dbReference>
<dbReference type="UniPathway" id="UPA00045"/>
<dbReference type="NCBIfam" id="TIGR01317">
    <property type="entry name" value="GOGAT_sm_gam"/>
    <property type="match status" value="1"/>
</dbReference>
<evidence type="ECO:0000256" key="23">
    <source>
        <dbReference type="ARBA" id="ARBA00068518"/>
    </source>
</evidence>
<dbReference type="CDD" id="cd00982">
    <property type="entry name" value="gltB_C"/>
    <property type="match status" value="1"/>
</dbReference>
<dbReference type="SUPFAM" id="SSF69336">
    <property type="entry name" value="Alpha subunit of glutamate synthase, C-terminal domain"/>
    <property type="match status" value="1"/>
</dbReference>
<feature type="region of interest" description="Disordered" evidence="24">
    <location>
        <begin position="29"/>
        <end position="50"/>
    </location>
</feature>
<keyword evidence="17" id="KW-0411">Iron-sulfur</keyword>
<evidence type="ECO:0000256" key="18">
    <source>
        <dbReference type="ARBA" id="ARBA00023164"/>
    </source>
</evidence>
<sequence>MLRAVFSTCSTARGLPSSMLLKRRGYKTYQPPSRASTLAQQQQQPSPGNNAFTRFPAAQGLYQPELEKDSCGVGMIVNIKGNPSHDIVKHGREVLVNMTHRGAVGAEENSGDGAGILASIPHKLYARALEVQGVTLPPLGQYATGMVFLSANPDVRQATKRALEERAASSGLAVLAWRDIATDNSSLGSVAKSAEPGISQLFVVPNEAPNIPVAEATLRRRAFRFMREARKGLAASAPLYFCSLNTRTIVYKGQLTPEQLFPYFPEDLSDPLFSSHVVIVHSRFSTNTFPSWERAQPLRYIGHNGEINTLKGNSNWMRAREGVMSSPHFAALDSLYPVIEPNGSDSQALDNSLEFLLNCSDRSLPETMMMLVPEAWENMHSSANGITTSGSTAARRHFYEWASHVSEPWDGPALFTFTDGRFAGATLDRNGLRPSRFLVTKDDLLVMASEIGVVEGIPSNSIIKKGRLEPGRMLLVDTLEGKIVNDHELKEKVATSRPYGKWIKGAVRLLPLVEKAEQLRSQSEHDNFSGAWASLPGSTAFKGETASSSKLVRPSQAVRSILLPLFGYTQETVSMLLAPMGEHGKEALGSMGNDAPLAVLSRFPKLPSEYFKQLFAQVTNPPIDPIREAVVMSLRCAVGPSGNILETSAQQCHRLVLDSPILTDAQLDAIKHVEQLDPSTGFATRVFPLEYAFAAVEEGYSFIVLSDRGFVAKTEAALSANPASAHSSRFEQAAPISALLAVGAVHQHLLRSRQRLKVALIVETAEAREVHHHCLMVGFGADAVCPYLALDVIRSLSHKHTIRPDVHGRANSTHVSQSDYNYIKSVNAGMLKVMAKMGISTLQSFKGAQIFEAIGLGQSVIDLCFTGTTSAVGGIGFAEIAYDTEERHRLAQVLLQQHREQQSVVQGLPTELPYLSSSLSSHSLQGLSFKAPTTSAAAVRLFSTTAARARANQHHLHLLASTKAAGAATLTQDAPAAADELATSVGQQPLHQTPHSVKDRHPVVPVTAGSLLSASLANRGDYHWRANGEAHINDPESIAFLQDAARRNNTDAFARYTEYANAAVRGCTLRGVIDIVGVDTPASSESSGSAAVPLEEVESAASILTRFCTGAMSYGSISEEAHTTLAIAMNRIGGKSNTGEGGEDRKRYASDPSAAASSASSSTPQADSMRSAIKQIASGRFGVTIDYLYNSDEIQIKMAQGAKPGEGGELPGHKVTGNIAATRHSTPGVGLISPPPHHDIYSIEDLSQLISDMKCANPKARISVKLVSETGVGIVASGVAKGKADHILVSGHDGGTGASTWTGVKSAGLPWELGLAETHQTLVLNGLRGRVVLQTDGQLRTARDVVVAALLGAEEFGFATVPLIALGCTMMRKCHLNTCPVGIATQDPVLRAKFAGKPEHVVNFFFMLAEDIRGIMSKLGVRKFDELVGRSDWLAQRAADPLQPEQFAAKLQSIDLKGLLTPAFTLRPNVPTRFTTPQQHDALEATKLENRLLSENEALKQLLTGPAAPSVGTALTVETTIKNIDRTFGTLLSYHATAKFGAAGLPSNDALVLQLHGSAGQSLAAFLAPGITVKLFGDSNDYVGKGLSGGIVVVRPPLDMPAEFKSDENVIVGNVCLYGATSGRAFFAGVAAERFAVRNSGALAVCEGVGDHGCEYMTGGRVVILGQTGINFAAGMSGGIAYVLDRDNEFSSHRCNREMVLLERVAAGSSDETELLELIREHVTRTDSAVAKAILSDWESIRPKFVKVFPHDYKRVLEQQKQQKQQQQQQQLQQPAASKQAPAFDAAPRRFFSMAAARRSGANSTIKPTSSSFTSAKPLDKLRGFVTVEREEVGYRNEADRVHDWEEVLHPTHVEGKTTASERAQTKAAATPVVVATASSDEHLAKQTSRCMDCGVPFCQSKSHGCPIGNLIPQFNELVFQGNWREAYLQLSTTNNFPEFTGRACPAPCEGACVVGIIDKPVTIKNVENAIIDHAFEQGWVQPIIPMHRTGKRVAVVGSGPAGLAAADQLNRAGHSVTVYERSDRFGGLLMYGIPNMKLDKRAVQRRIELLRASGVVFVPNTAVGTSQAVDDLAKEFDAVLLCTGSTVPRDLPVPGRNGRGVHFAMDYLEPSTRALLGDFESSGHKVPAEYDAHGKNVVVIGGGDTGADCIATAIRQGARSVVQFEINLQPSKDGRAAANPWPQYPKVFKVDYAHGEAAAVFQKDPREYVVLSTAFAVDPSSKRVTGVHTNRLAWDVPAHTHESIAGSEHTFPADLVLLAMGYQGPESEFAVAAGVQLNSRGNFATALPQPGLGIDVSYRTHANKIYAAGDCRRGQSLIVWAINEGRMAAREIDLDLMGRTLLPVTGGVTLASTSQLAPQRIAARG</sequence>
<evidence type="ECO:0000256" key="4">
    <source>
        <dbReference type="ARBA" id="ARBA00004802"/>
    </source>
</evidence>